<reference evidence="7 8" key="1">
    <citation type="submission" date="2016-10" db="EMBL/GenBank/DDBJ databases">
        <authorList>
            <person name="de Groot N.N."/>
        </authorList>
    </citation>
    <scope>NUCLEOTIDE SEQUENCE [LARGE SCALE GENOMIC DNA]</scope>
    <source>
        <strain evidence="7 8">DSM 21039</strain>
    </source>
</reference>
<keyword evidence="2 5" id="KW-0812">Transmembrane</keyword>
<evidence type="ECO:0000256" key="1">
    <source>
        <dbReference type="ARBA" id="ARBA00004141"/>
    </source>
</evidence>
<dbReference type="STRING" id="573321.SAMN04488505_112178"/>
<dbReference type="PANTHER" id="PTHR38480:SF1">
    <property type="entry name" value="SLR0254 PROTEIN"/>
    <property type="match status" value="1"/>
</dbReference>
<feature type="transmembrane region" description="Helical" evidence="5">
    <location>
        <begin position="25"/>
        <end position="46"/>
    </location>
</feature>
<dbReference type="InterPro" id="IPR010432">
    <property type="entry name" value="RDD"/>
</dbReference>
<sequence length="241" mass="27603">MAAIKIPTAFNIDLEFEASDIGQRIGAWFIDLLVRGAYLCLVLVVVSNVNWPSDGKNIFAFWSILIPISFYFLLMEMFMRGQTPGKKAVGIKVVSLLGNPPSFSQHMIRWLFRILETPVIIWGVVPLVSIIRSKYNQRLGDLVAGTIVVNTKNKSKLSDTIFREVSQTDYQPHFPQILRLSDKDLNKVKELMDLALKSNNQELSAKVAYRVRDVLKIETEMEHVQFLETLLNDYNYYVTKD</sequence>
<feature type="transmembrane region" description="Helical" evidence="5">
    <location>
        <begin position="110"/>
        <end position="131"/>
    </location>
</feature>
<dbReference type="EMBL" id="FOBB01000012">
    <property type="protein sequence ID" value="SEN75202.1"/>
    <property type="molecule type" value="Genomic_DNA"/>
</dbReference>
<dbReference type="AlphaFoldDB" id="A0A1H8J392"/>
<evidence type="ECO:0000259" key="6">
    <source>
        <dbReference type="Pfam" id="PF06271"/>
    </source>
</evidence>
<keyword evidence="3 5" id="KW-1133">Transmembrane helix</keyword>
<keyword evidence="8" id="KW-1185">Reference proteome</keyword>
<protein>
    <submittedName>
        <fullName evidence="7">Uncharacterized membrane protein YckC, RDD family</fullName>
    </submittedName>
</protein>
<accession>A0A1H8J392</accession>
<dbReference type="Pfam" id="PF06271">
    <property type="entry name" value="RDD"/>
    <property type="match status" value="1"/>
</dbReference>
<dbReference type="RefSeq" id="WP_089920830.1">
    <property type="nucleotide sequence ID" value="NZ_FOBB01000012.1"/>
</dbReference>
<evidence type="ECO:0000256" key="4">
    <source>
        <dbReference type="ARBA" id="ARBA00023136"/>
    </source>
</evidence>
<evidence type="ECO:0000256" key="3">
    <source>
        <dbReference type="ARBA" id="ARBA00022989"/>
    </source>
</evidence>
<evidence type="ECO:0000313" key="8">
    <source>
        <dbReference type="Proteomes" id="UP000198984"/>
    </source>
</evidence>
<dbReference type="Proteomes" id="UP000198984">
    <property type="component" value="Unassembled WGS sequence"/>
</dbReference>
<gene>
    <name evidence="7" type="ORF">SAMN04488505_112178</name>
</gene>
<feature type="transmembrane region" description="Helical" evidence="5">
    <location>
        <begin position="58"/>
        <end position="79"/>
    </location>
</feature>
<organism evidence="7 8">
    <name type="scientific">Chitinophaga rupis</name>
    <dbReference type="NCBI Taxonomy" id="573321"/>
    <lineage>
        <taxon>Bacteria</taxon>
        <taxon>Pseudomonadati</taxon>
        <taxon>Bacteroidota</taxon>
        <taxon>Chitinophagia</taxon>
        <taxon>Chitinophagales</taxon>
        <taxon>Chitinophagaceae</taxon>
        <taxon>Chitinophaga</taxon>
    </lineage>
</organism>
<dbReference type="OrthoDB" id="9814143at2"/>
<dbReference type="PANTHER" id="PTHR38480">
    <property type="entry name" value="SLR0254 PROTEIN"/>
    <property type="match status" value="1"/>
</dbReference>
<proteinExistence type="predicted"/>
<comment type="subcellular location">
    <subcellularLocation>
        <location evidence="1">Membrane</location>
        <topology evidence="1">Multi-pass membrane protein</topology>
    </subcellularLocation>
</comment>
<evidence type="ECO:0000313" key="7">
    <source>
        <dbReference type="EMBL" id="SEN75202.1"/>
    </source>
</evidence>
<evidence type="ECO:0000256" key="2">
    <source>
        <dbReference type="ARBA" id="ARBA00022692"/>
    </source>
</evidence>
<name>A0A1H8J392_9BACT</name>
<keyword evidence="4 5" id="KW-0472">Membrane</keyword>
<feature type="domain" description="RDD" evidence="6">
    <location>
        <begin position="20"/>
        <end position="145"/>
    </location>
</feature>
<dbReference type="GO" id="GO:0016020">
    <property type="term" value="C:membrane"/>
    <property type="evidence" value="ECO:0007669"/>
    <property type="project" value="UniProtKB-SubCell"/>
</dbReference>
<evidence type="ECO:0000256" key="5">
    <source>
        <dbReference type="SAM" id="Phobius"/>
    </source>
</evidence>